<name>A5D6E3_PELTS</name>
<feature type="domain" description="Transcription factor zinc-finger" evidence="1">
    <location>
        <begin position="3"/>
        <end position="42"/>
    </location>
</feature>
<proteinExistence type="predicted"/>
<protein>
    <submittedName>
        <fullName evidence="2">Uncharacterized protein conserved in bacteria</fullName>
    </submittedName>
</protein>
<dbReference type="Proteomes" id="UP000006556">
    <property type="component" value="Chromosome"/>
</dbReference>
<dbReference type="AlphaFoldDB" id="A5D6E3"/>
<dbReference type="KEGG" id="pth:PTH_0021"/>
<evidence type="ECO:0000259" key="1">
    <source>
        <dbReference type="Pfam" id="PF13453"/>
    </source>
</evidence>
<dbReference type="eggNOG" id="COG3809">
    <property type="taxonomic scope" value="Bacteria"/>
</dbReference>
<dbReference type="Pfam" id="PF13453">
    <property type="entry name" value="Zn_ribbon_TFIIB"/>
    <property type="match status" value="1"/>
</dbReference>
<dbReference type="EMBL" id="AP009389">
    <property type="protein sequence ID" value="BAF58202.1"/>
    <property type="molecule type" value="Genomic_DNA"/>
</dbReference>
<sequence length="92" mass="11152">MKNCPVCSVPLDEIPKSGVLIDVCPKCKGVWLDRGELNRLLNTAREYYDEYEDFYKKHHHDYDDYHHHAREHYKHGHYKKRGLFKMLEDIFD</sequence>
<dbReference type="InterPro" id="IPR027392">
    <property type="entry name" value="TF_Znf"/>
</dbReference>
<dbReference type="HOGENOM" id="CLU_147819_0_0_9"/>
<evidence type="ECO:0000313" key="2">
    <source>
        <dbReference type="EMBL" id="BAF58202.1"/>
    </source>
</evidence>
<organism evidence="2 3">
    <name type="scientific">Pelotomaculum thermopropionicum (strain DSM 13744 / JCM 10971 / SI)</name>
    <dbReference type="NCBI Taxonomy" id="370438"/>
    <lineage>
        <taxon>Bacteria</taxon>
        <taxon>Bacillati</taxon>
        <taxon>Bacillota</taxon>
        <taxon>Clostridia</taxon>
        <taxon>Eubacteriales</taxon>
        <taxon>Desulfotomaculaceae</taxon>
        <taxon>Pelotomaculum</taxon>
    </lineage>
</organism>
<dbReference type="STRING" id="370438.PTH_0021"/>
<reference evidence="3" key="1">
    <citation type="journal article" date="2008" name="Genome Res.">
        <title>The genome of Pelotomaculum thermopropionicum reveals niche-associated evolution in anaerobic microbiota.</title>
        <authorList>
            <person name="Kosaka T."/>
            <person name="Kato S."/>
            <person name="Shimoyama T."/>
            <person name="Ishii S."/>
            <person name="Abe T."/>
            <person name="Watanabe K."/>
        </authorList>
    </citation>
    <scope>NUCLEOTIDE SEQUENCE [LARGE SCALE GENOMIC DNA]</scope>
    <source>
        <strain evidence="3">DSM 13744 / JCM 10971 / SI</strain>
    </source>
</reference>
<keyword evidence="3" id="KW-1185">Reference proteome</keyword>
<accession>A5D6E3</accession>
<gene>
    <name evidence="2" type="ordered locus">PTH_0021</name>
</gene>
<evidence type="ECO:0000313" key="3">
    <source>
        <dbReference type="Proteomes" id="UP000006556"/>
    </source>
</evidence>